<dbReference type="KEGG" id="tpla:ElP_33250"/>
<feature type="transmembrane region" description="Helical" evidence="1">
    <location>
        <begin position="35"/>
        <end position="59"/>
    </location>
</feature>
<proteinExistence type="predicted"/>
<keyword evidence="1" id="KW-0812">Transmembrane</keyword>
<dbReference type="Gene3D" id="1.50.10.20">
    <property type="match status" value="2"/>
</dbReference>
<dbReference type="SUPFAM" id="SSF48239">
    <property type="entry name" value="Terpenoid cyclases/Protein prenyltransferases"/>
    <property type="match status" value="1"/>
</dbReference>
<dbReference type="AlphaFoldDB" id="A0A518H3P4"/>
<evidence type="ECO:0000313" key="2">
    <source>
        <dbReference type="EMBL" id="QDV35422.1"/>
    </source>
</evidence>
<keyword evidence="1" id="KW-0472">Membrane</keyword>
<evidence type="ECO:0008006" key="4">
    <source>
        <dbReference type="Google" id="ProtNLM"/>
    </source>
</evidence>
<dbReference type="RefSeq" id="WP_145271021.1">
    <property type="nucleotide sequence ID" value="NZ_CP036426.1"/>
</dbReference>
<dbReference type="InterPro" id="IPR008930">
    <property type="entry name" value="Terpenoid_cyclase/PrenylTrfase"/>
</dbReference>
<organism evidence="2 3">
    <name type="scientific">Tautonia plasticadhaerens</name>
    <dbReference type="NCBI Taxonomy" id="2527974"/>
    <lineage>
        <taxon>Bacteria</taxon>
        <taxon>Pseudomonadati</taxon>
        <taxon>Planctomycetota</taxon>
        <taxon>Planctomycetia</taxon>
        <taxon>Isosphaerales</taxon>
        <taxon>Isosphaeraceae</taxon>
        <taxon>Tautonia</taxon>
    </lineage>
</organism>
<name>A0A518H3P4_9BACT</name>
<dbReference type="CDD" id="cd00688">
    <property type="entry name" value="ISOPREN_C2_like"/>
    <property type="match status" value="1"/>
</dbReference>
<keyword evidence="1" id="KW-1133">Transmembrane helix</keyword>
<reference evidence="2 3" key="1">
    <citation type="submission" date="2019-02" db="EMBL/GenBank/DDBJ databases">
        <title>Deep-cultivation of Planctomycetes and their phenomic and genomic characterization uncovers novel biology.</title>
        <authorList>
            <person name="Wiegand S."/>
            <person name="Jogler M."/>
            <person name="Boedeker C."/>
            <person name="Pinto D."/>
            <person name="Vollmers J."/>
            <person name="Rivas-Marin E."/>
            <person name="Kohn T."/>
            <person name="Peeters S.H."/>
            <person name="Heuer A."/>
            <person name="Rast P."/>
            <person name="Oberbeckmann S."/>
            <person name="Bunk B."/>
            <person name="Jeske O."/>
            <person name="Meyerdierks A."/>
            <person name="Storesund J.E."/>
            <person name="Kallscheuer N."/>
            <person name="Luecker S."/>
            <person name="Lage O.M."/>
            <person name="Pohl T."/>
            <person name="Merkel B.J."/>
            <person name="Hornburger P."/>
            <person name="Mueller R.-W."/>
            <person name="Bruemmer F."/>
            <person name="Labrenz M."/>
            <person name="Spormann A.M."/>
            <person name="Op den Camp H."/>
            <person name="Overmann J."/>
            <person name="Amann R."/>
            <person name="Jetten M.S.M."/>
            <person name="Mascher T."/>
            <person name="Medema M.H."/>
            <person name="Devos D.P."/>
            <person name="Kaster A.-K."/>
            <person name="Ovreas L."/>
            <person name="Rohde M."/>
            <person name="Galperin M.Y."/>
            <person name="Jogler C."/>
        </authorList>
    </citation>
    <scope>NUCLEOTIDE SEQUENCE [LARGE SCALE GENOMIC DNA]</scope>
    <source>
        <strain evidence="2 3">ElP</strain>
    </source>
</reference>
<evidence type="ECO:0000256" key="1">
    <source>
        <dbReference type="SAM" id="Phobius"/>
    </source>
</evidence>
<keyword evidence="3" id="KW-1185">Reference proteome</keyword>
<protein>
    <recommendedName>
        <fullName evidence="4">Squalene cyclase C-terminal domain-containing protein</fullName>
    </recommendedName>
</protein>
<accession>A0A518H3P4</accession>
<evidence type="ECO:0000313" key="3">
    <source>
        <dbReference type="Proteomes" id="UP000317835"/>
    </source>
</evidence>
<gene>
    <name evidence="2" type="ORF">ElP_33250</name>
</gene>
<dbReference type="OrthoDB" id="238862at2"/>
<dbReference type="EMBL" id="CP036426">
    <property type="protein sequence ID" value="QDV35422.1"/>
    <property type="molecule type" value="Genomic_DNA"/>
</dbReference>
<sequence>MRRSNRPKLWRRARILLRRGLARVDRRPPAWLDQLTPWGGSLLAHAVLLILIAILAFLVPPADDLRPGDPGFRADLADQLVDDLTTLESLDEVGDPFTTLDDETPSLPTELVPTLVNVPDLADRFGPETDLTPMEVAVERPDRFLPGQEDVAIRLGGLSQVAPFTGRSAAMKAALLRSEGGTVESEEAVERGLDWLARHQGPAGNWSLDPRPYCTEGPCPGGGSMASDTAATGLALLPMLGAGHSHTEPGRYRASLERGLAWLRGVQQPSGELFLGGGDNSRMYSHAIASMALCEAYGVSKDLELRGPAERAIRFIILSQNQLDGGWRYQPGDPGDTSVFGWQMLALRSASLSGIPVPGPVVDGCRRYLDAAAADPAGATYAYRPGRRVSPVMTAEALLCRQYLGWKRTAPALRQGAGLVFKDLMTSGERNMYYWYYATQLLHNIGGPTWKQWNARIRDGLVANQVKGVSCDRGSWDPDAPQPDRWGRSAGRHYMTCMSLLTLEVYYRYLPLYQERDLNPLASPPPAPAD</sequence>
<dbReference type="Proteomes" id="UP000317835">
    <property type="component" value="Chromosome"/>
</dbReference>